<dbReference type="InterPro" id="IPR027383">
    <property type="entry name" value="Znf_put"/>
</dbReference>
<dbReference type="InterPro" id="IPR041916">
    <property type="entry name" value="Anti_sigma_zinc_sf"/>
</dbReference>
<reference evidence="5" key="2">
    <citation type="submission" date="2021-04" db="EMBL/GenBank/DDBJ databases">
        <authorList>
            <person name="Gilroy R."/>
        </authorList>
    </citation>
    <scope>NUCLEOTIDE SEQUENCE</scope>
    <source>
        <strain evidence="5">ChiBcec18-1249</strain>
    </source>
</reference>
<accession>A0A9D2LGT8</accession>
<dbReference type="AlphaFoldDB" id="A0A9D2LGT8"/>
<name>A0A9D2LGT8_9FIRM</name>
<reference evidence="5" key="1">
    <citation type="journal article" date="2021" name="PeerJ">
        <title>Extensive microbial diversity within the chicken gut microbiome revealed by metagenomics and culture.</title>
        <authorList>
            <person name="Gilroy R."/>
            <person name="Ravi A."/>
            <person name="Getino M."/>
            <person name="Pursley I."/>
            <person name="Horton D.L."/>
            <person name="Alikhan N.F."/>
            <person name="Baker D."/>
            <person name="Gharbi K."/>
            <person name="Hall N."/>
            <person name="Watson M."/>
            <person name="Adriaenssens E.M."/>
            <person name="Foster-Nyarko E."/>
            <person name="Jarju S."/>
            <person name="Secka A."/>
            <person name="Antonio M."/>
            <person name="Oren A."/>
            <person name="Chaudhuri R.R."/>
            <person name="La Ragione R."/>
            <person name="Hildebrand F."/>
            <person name="Pallen M.J."/>
        </authorList>
    </citation>
    <scope>NUCLEOTIDE SEQUENCE</scope>
    <source>
        <strain evidence="5">ChiBcec18-1249</strain>
    </source>
</reference>
<organism evidence="5 6">
    <name type="scientific">Candidatus Oscillibacter excrementigallinarum</name>
    <dbReference type="NCBI Taxonomy" id="2838716"/>
    <lineage>
        <taxon>Bacteria</taxon>
        <taxon>Bacillati</taxon>
        <taxon>Bacillota</taxon>
        <taxon>Clostridia</taxon>
        <taxon>Eubacteriales</taxon>
        <taxon>Oscillospiraceae</taxon>
        <taxon>Oscillibacter</taxon>
    </lineage>
</organism>
<evidence type="ECO:0000259" key="4">
    <source>
        <dbReference type="Pfam" id="PF13490"/>
    </source>
</evidence>
<keyword evidence="3" id="KW-0812">Transmembrane</keyword>
<protein>
    <recommendedName>
        <fullName evidence="2">Anti-sigma-W factor RsiW</fullName>
    </recommendedName>
</protein>
<dbReference type="Pfam" id="PF13490">
    <property type="entry name" value="zf-HC2"/>
    <property type="match status" value="1"/>
</dbReference>
<feature type="domain" description="Putative zinc-finger" evidence="4">
    <location>
        <begin position="3"/>
        <end position="37"/>
    </location>
</feature>
<dbReference type="Proteomes" id="UP000823824">
    <property type="component" value="Unassembled WGS sequence"/>
</dbReference>
<sequence length="192" mass="22123">MRCEVIQDLLPLYQDGLCSPVTAELVRHHLAECPDCARAAERMRETVRVEPVPVIRAESPFYVYQKKAFLRTLLAVLVTLAVCFAAFCGWQYFVENYPPRQIVISRVTVEEADQWRQAEEPVVFDSIFHRREVILDAHCEQPADLQFRDENGDLVLEVTALPGQAVSLEALERDRPYTVEMRGEPDIFLRFV</sequence>
<keyword evidence="3" id="KW-0472">Membrane</keyword>
<evidence type="ECO:0000313" key="5">
    <source>
        <dbReference type="EMBL" id="HJB12198.1"/>
    </source>
</evidence>
<proteinExistence type="inferred from homology"/>
<feature type="transmembrane region" description="Helical" evidence="3">
    <location>
        <begin position="73"/>
        <end position="93"/>
    </location>
</feature>
<evidence type="ECO:0000256" key="2">
    <source>
        <dbReference type="ARBA" id="ARBA00024438"/>
    </source>
</evidence>
<gene>
    <name evidence="5" type="ORF">H9787_00640</name>
</gene>
<dbReference type="Gene3D" id="1.10.10.1320">
    <property type="entry name" value="Anti-sigma factor, zinc-finger domain"/>
    <property type="match status" value="1"/>
</dbReference>
<evidence type="ECO:0000256" key="1">
    <source>
        <dbReference type="ARBA" id="ARBA00024353"/>
    </source>
</evidence>
<comment type="caution">
    <text evidence="5">The sequence shown here is derived from an EMBL/GenBank/DDBJ whole genome shotgun (WGS) entry which is preliminary data.</text>
</comment>
<keyword evidence="3" id="KW-1133">Transmembrane helix</keyword>
<dbReference type="EMBL" id="DWZJ01000005">
    <property type="protein sequence ID" value="HJB12198.1"/>
    <property type="molecule type" value="Genomic_DNA"/>
</dbReference>
<evidence type="ECO:0000256" key="3">
    <source>
        <dbReference type="SAM" id="Phobius"/>
    </source>
</evidence>
<comment type="similarity">
    <text evidence="1">Belongs to the zinc-associated anti-sigma factor (ZAS) superfamily. Anti-sigma-W factor family.</text>
</comment>
<evidence type="ECO:0000313" key="6">
    <source>
        <dbReference type="Proteomes" id="UP000823824"/>
    </source>
</evidence>